<dbReference type="AlphaFoldDB" id="A0A517SHZ7"/>
<feature type="transmembrane region" description="Helical" evidence="1">
    <location>
        <begin position="546"/>
        <end position="570"/>
    </location>
</feature>
<keyword evidence="1" id="KW-0472">Membrane</keyword>
<dbReference type="OrthoDB" id="231083at2"/>
<feature type="transmembrane region" description="Helical" evidence="1">
    <location>
        <begin position="83"/>
        <end position="102"/>
    </location>
</feature>
<dbReference type="KEGG" id="ccos:Pan44_37950"/>
<evidence type="ECO:0000256" key="1">
    <source>
        <dbReference type="SAM" id="Phobius"/>
    </source>
</evidence>
<dbReference type="PANTHER" id="PTHR43471:SF10">
    <property type="entry name" value="SLL1107 PROTEIN"/>
    <property type="match status" value="1"/>
</dbReference>
<feature type="transmembrane region" description="Helical" evidence="1">
    <location>
        <begin position="114"/>
        <end position="139"/>
    </location>
</feature>
<dbReference type="PANTHER" id="PTHR43471">
    <property type="entry name" value="ABC TRANSPORTER PERMEASE"/>
    <property type="match status" value="1"/>
</dbReference>
<organism evidence="2 3">
    <name type="scientific">Caulifigura coniformis</name>
    <dbReference type="NCBI Taxonomy" id="2527983"/>
    <lineage>
        <taxon>Bacteria</taxon>
        <taxon>Pseudomonadati</taxon>
        <taxon>Planctomycetota</taxon>
        <taxon>Planctomycetia</taxon>
        <taxon>Planctomycetales</taxon>
        <taxon>Planctomycetaceae</taxon>
        <taxon>Caulifigura</taxon>
    </lineage>
</organism>
<dbReference type="RefSeq" id="WP_145031960.1">
    <property type="nucleotide sequence ID" value="NZ_CP036271.1"/>
</dbReference>
<name>A0A517SHZ7_9PLAN</name>
<keyword evidence="1" id="KW-1133">Transmembrane helix</keyword>
<keyword evidence="3" id="KW-1185">Reference proteome</keyword>
<feature type="transmembrane region" description="Helical" evidence="1">
    <location>
        <begin position="412"/>
        <end position="432"/>
    </location>
</feature>
<dbReference type="EMBL" id="CP036271">
    <property type="protein sequence ID" value="QDT55748.1"/>
    <property type="molecule type" value="Genomic_DNA"/>
</dbReference>
<evidence type="ECO:0000313" key="2">
    <source>
        <dbReference type="EMBL" id="QDT55748.1"/>
    </source>
</evidence>
<gene>
    <name evidence="2" type="ORF">Pan44_37950</name>
</gene>
<evidence type="ECO:0000313" key="3">
    <source>
        <dbReference type="Proteomes" id="UP000315700"/>
    </source>
</evidence>
<keyword evidence="1" id="KW-0812">Transmembrane</keyword>
<reference evidence="2 3" key="1">
    <citation type="submission" date="2019-02" db="EMBL/GenBank/DDBJ databases">
        <title>Deep-cultivation of Planctomycetes and their phenomic and genomic characterization uncovers novel biology.</title>
        <authorList>
            <person name="Wiegand S."/>
            <person name="Jogler M."/>
            <person name="Boedeker C."/>
            <person name="Pinto D."/>
            <person name="Vollmers J."/>
            <person name="Rivas-Marin E."/>
            <person name="Kohn T."/>
            <person name="Peeters S.H."/>
            <person name="Heuer A."/>
            <person name="Rast P."/>
            <person name="Oberbeckmann S."/>
            <person name="Bunk B."/>
            <person name="Jeske O."/>
            <person name="Meyerdierks A."/>
            <person name="Storesund J.E."/>
            <person name="Kallscheuer N."/>
            <person name="Luecker S."/>
            <person name="Lage O.M."/>
            <person name="Pohl T."/>
            <person name="Merkel B.J."/>
            <person name="Hornburger P."/>
            <person name="Mueller R.-W."/>
            <person name="Bruemmer F."/>
            <person name="Labrenz M."/>
            <person name="Spormann A.M."/>
            <person name="Op den Camp H."/>
            <person name="Overmann J."/>
            <person name="Amann R."/>
            <person name="Jetten M.S.M."/>
            <person name="Mascher T."/>
            <person name="Medema M.H."/>
            <person name="Devos D.P."/>
            <person name="Kaster A.-K."/>
            <person name="Ovreas L."/>
            <person name="Rohde M."/>
            <person name="Galperin M.Y."/>
            <person name="Jogler C."/>
        </authorList>
    </citation>
    <scope>NUCLEOTIDE SEQUENCE [LARGE SCALE GENOMIC DNA]</scope>
    <source>
        <strain evidence="2 3">Pan44</strain>
    </source>
</reference>
<protein>
    <submittedName>
        <fullName evidence="2">ABC-2 family transporter protein</fullName>
    </submittedName>
</protein>
<feature type="transmembrane region" description="Helical" evidence="1">
    <location>
        <begin position="439"/>
        <end position="456"/>
    </location>
</feature>
<proteinExistence type="predicted"/>
<dbReference type="InParanoid" id="A0A517SHZ7"/>
<dbReference type="Proteomes" id="UP000315700">
    <property type="component" value="Chromosome"/>
</dbReference>
<feature type="transmembrane region" description="Helical" evidence="1">
    <location>
        <begin position="12"/>
        <end position="38"/>
    </location>
</feature>
<sequence>MTFDPIPYNLPLAFGTFLIALIAVSTIALIVGLVVSLLTVGTHGPGLVWEVMQRGWRDITQMSARRIGALTSLTIKESRRKKAFWVLVLFLILFLFAGWFLPNENSQMETPAKPFIAFVLTTIQWMTLPVALLLACWGLPTDIKDRSLHTVVTKPVRRGEIVLGRIFGYGAVITAFVVIMGVGGYIFIIRQVPETAQKQLVSRVPVYGQVQFLDRSGEPSATGKGLNVGDIWEFRSYIEGVTKASMTWTFKNLNVASLAKHDSLILENRFEAFRSYKGQINEPVRYKLTLVNNSNGLRVTNGDLVKGIAEFSDERVRKADVADAANDTSEEKFATAYRMQPTTVIEIPRNITYIDVSAAGGNQTKTVDLYQDIIDKGTLTVEVTCPDAQQYIGAAQSDLFIRLPDRSFASTYFKSVFMTWLMLMLICMIGATASTFVKGPVATLLTFSLIILGAYMRPGMEKMVLDYSRQGHVLGGGALESFYRLITQMNQQSPLPDNFGSRLIVWIDSGILEVLRQLRHVIPNFSYFNTTEYSANGFDVPLDAALLPGIATALAYLLPCLLIGYFSLALRELEAK</sequence>
<accession>A0A517SHZ7</accession>
<feature type="transmembrane region" description="Helical" evidence="1">
    <location>
        <begin position="166"/>
        <end position="188"/>
    </location>
</feature>